<evidence type="ECO:0000313" key="3">
    <source>
        <dbReference type="Proteomes" id="UP001189429"/>
    </source>
</evidence>
<evidence type="ECO:0008006" key="4">
    <source>
        <dbReference type="Google" id="ProtNLM"/>
    </source>
</evidence>
<keyword evidence="3" id="KW-1185">Reference proteome</keyword>
<dbReference type="Proteomes" id="UP001189429">
    <property type="component" value="Unassembled WGS sequence"/>
</dbReference>
<name>A0ABN9WF84_9DINO</name>
<gene>
    <name evidence="2" type="ORF">PCOR1329_LOCUS66791</name>
</gene>
<evidence type="ECO:0000256" key="1">
    <source>
        <dbReference type="SAM" id="MobiDB-lite"/>
    </source>
</evidence>
<dbReference type="EMBL" id="CAUYUJ010018620">
    <property type="protein sequence ID" value="CAK0885066.1"/>
    <property type="molecule type" value="Genomic_DNA"/>
</dbReference>
<proteinExistence type="predicted"/>
<feature type="region of interest" description="Disordered" evidence="1">
    <location>
        <begin position="1"/>
        <end position="43"/>
    </location>
</feature>
<feature type="non-terminal residue" evidence="2">
    <location>
        <position position="1"/>
    </location>
</feature>
<protein>
    <recommendedName>
        <fullName evidence="4">RNA helicase</fullName>
    </recommendedName>
</protein>
<reference evidence="2" key="1">
    <citation type="submission" date="2023-10" db="EMBL/GenBank/DDBJ databases">
        <authorList>
            <person name="Chen Y."/>
            <person name="Shah S."/>
            <person name="Dougan E. K."/>
            <person name="Thang M."/>
            <person name="Chan C."/>
        </authorList>
    </citation>
    <scope>NUCLEOTIDE SEQUENCE [LARGE SCALE GENOMIC DNA]</scope>
</reference>
<evidence type="ECO:0000313" key="2">
    <source>
        <dbReference type="EMBL" id="CAK0885066.1"/>
    </source>
</evidence>
<sequence length="244" mass="27156">LMTDFTPPAWMQALSETKRGADEGPGSGEKPSKHAKGGAKGDKNEKDLTKVLMLLLTKLCLTSARELANLAGAVYQTWELLEASDGVTQLMIDSGLKCDDMSKQMKERQRAGEKVDFRTRGSPHVQLRASVCPNLVTSAKTFIQGREEYIESETVGKHALHFRDRKYKGRKNETSGSASQQQAKKGRLTFAFICDEPGMLARELITWFLKHEEDQERAEQLVGPAPKGPLEREAARILNLIEVK</sequence>
<accession>A0ABN9WF84</accession>
<comment type="caution">
    <text evidence="2">The sequence shown here is derived from an EMBL/GenBank/DDBJ whole genome shotgun (WGS) entry which is preliminary data.</text>
</comment>
<organism evidence="2 3">
    <name type="scientific">Prorocentrum cordatum</name>
    <dbReference type="NCBI Taxonomy" id="2364126"/>
    <lineage>
        <taxon>Eukaryota</taxon>
        <taxon>Sar</taxon>
        <taxon>Alveolata</taxon>
        <taxon>Dinophyceae</taxon>
        <taxon>Prorocentrales</taxon>
        <taxon>Prorocentraceae</taxon>
        <taxon>Prorocentrum</taxon>
    </lineage>
</organism>